<dbReference type="InterPro" id="IPR038770">
    <property type="entry name" value="Na+/solute_symporter_sf"/>
</dbReference>
<feature type="transmembrane region" description="Helical" evidence="12">
    <location>
        <begin position="6"/>
        <end position="26"/>
    </location>
</feature>
<gene>
    <name evidence="14" type="ORF">DLJ53_02050</name>
</gene>
<evidence type="ECO:0000313" key="14">
    <source>
        <dbReference type="EMBL" id="RAI03323.1"/>
    </source>
</evidence>
<evidence type="ECO:0000313" key="15">
    <source>
        <dbReference type="Proteomes" id="UP000249590"/>
    </source>
</evidence>
<dbReference type="GO" id="GO:0012505">
    <property type="term" value="C:endomembrane system"/>
    <property type="evidence" value="ECO:0007669"/>
    <property type="project" value="UniProtKB-SubCell"/>
</dbReference>
<dbReference type="InterPro" id="IPR004771">
    <property type="entry name" value="K/H_exchanger"/>
</dbReference>
<dbReference type="SUPFAM" id="SSF51735">
    <property type="entry name" value="NAD(P)-binding Rossmann-fold domains"/>
    <property type="match status" value="1"/>
</dbReference>
<feature type="transmembrane region" description="Helical" evidence="12">
    <location>
        <begin position="298"/>
        <end position="317"/>
    </location>
</feature>
<evidence type="ECO:0000256" key="9">
    <source>
        <dbReference type="ARBA" id="ARBA00023065"/>
    </source>
</evidence>
<keyword evidence="5" id="KW-0633">Potassium transport</keyword>
<proteinExistence type="inferred from homology"/>
<dbReference type="PANTHER" id="PTHR46157">
    <property type="entry name" value="K(+) EFFLUX ANTIPORTER 3, CHLOROPLASTIC"/>
    <property type="match status" value="1"/>
</dbReference>
<evidence type="ECO:0000256" key="3">
    <source>
        <dbReference type="ARBA" id="ARBA00022448"/>
    </source>
</evidence>
<evidence type="ECO:0000256" key="11">
    <source>
        <dbReference type="SAM" id="MobiDB-lite"/>
    </source>
</evidence>
<feature type="transmembrane region" description="Helical" evidence="12">
    <location>
        <begin position="115"/>
        <end position="134"/>
    </location>
</feature>
<evidence type="ECO:0000256" key="6">
    <source>
        <dbReference type="ARBA" id="ARBA00022692"/>
    </source>
</evidence>
<dbReference type="Gene3D" id="1.20.1530.20">
    <property type="match status" value="1"/>
</dbReference>
<keyword evidence="8 12" id="KW-1133">Transmembrane helix</keyword>
<feature type="transmembrane region" description="Helical" evidence="12">
    <location>
        <begin position="185"/>
        <end position="205"/>
    </location>
</feature>
<feature type="transmembrane region" description="Helical" evidence="12">
    <location>
        <begin position="359"/>
        <end position="381"/>
    </location>
</feature>
<keyword evidence="15" id="KW-1185">Reference proteome</keyword>
<comment type="similarity">
    <text evidence="2">Belongs to the monovalent cation:proton antiporter 2 (CPA2) transporter (TC 2.A.37) family.</text>
</comment>
<dbReference type="GO" id="GO:0005886">
    <property type="term" value="C:plasma membrane"/>
    <property type="evidence" value="ECO:0007669"/>
    <property type="project" value="TreeGrafter"/>
</dbReference>
<dbReference type="Proteomes" id="UP000249590">
    <property type="component" value="Unassembled WGS sequence"/>
</dbReference>
<evidence type="ECO:0000256" key="2">
    <source>
        <dbReference type="ARBA" id="ARBA00005551"/>
    </source>
</evidence>
<dbReference type="FunFam" id="3.40.50.720:FF:000036">
    <property type="entry name" value="Glutathione-regulated potassium-efflux system protein KefB"/>
    <property type="match status" value="1"/>
</dbReference>
<dbReference type="PANTHER" id="PTHR46157:SF8">
    <property type="entry name" value="GLUTATHIONE-REGULATED POTASSIUM-EFFLUX SYSTEM PROTEIN"/>
    <property type="match status" value="1"/>
</dbReference>
<dbReference type="Pfam" id="PF00999">
    <property type="entry name" value="Na_H_Exchanger"/>
    <property type="match status" value="1"/>
</dbReference>
<dbReference type="EMBL" id="QHHQ01000001">
    <property type="protein sequence ID" value="RAI03323.1"/>
    <property type="molecule type" value="Genomic_DNA"/>
</dbReference>
<feature type="transmembrane region" description="Helical" evidence="12">
    <location>
        <begin position="154"/>
        <end position="173"/>
    </location>
</feature>
<comment type="caution">
    <text evidence="14">The sequence shown here is derived from an EMBL/GenBank/DDBJ whole genome shotgun (WGS) entry which is preliminary data.</text>
</comment>
<dbReference type="Pfam" id="PF02254">
    <property type="entry name" value="TrkA_N"/>
    <property type="match status" value="1"/>
</dbReference>
<dbReference type="PROSITE" id="PS51201">
    <property type="entry name" value="RCK_N"/>
    <property type="match status" value="1"/>
</dbReference>
<name>A0A8B2NVD7_9HYPH</name>
<keyword evidence="9" id="KW-0406">Ion transport</keyword>
<keyword evidence="7" id="KW-0630">Potassium</keyword>
<comment type="subcellular location">
    <subcellularLocation>
        <location evidence="1">Endomembrane system</location>
        <topology evidence="1">Multi-pass membrane protein</topology>
    </subcellularLocation>
</comment>
<evidence type="ECO:0000256" key="5">
    <source>
        <dbReference type="ARBA" id="ARBA00022538"/>
    </source>
</evidence>
<dbReference type="GO" id="GO:0015297">
    <property type="term" value="F:antiporter activity"/>
    <property type="evidence" value="ECO:0007669"/>
    <property type="project" value="UniProtKB-KW"/>
</dbReference>
<dbReference type="GO" id="GO:0008324">
    <property type="term" value="F:monoatomic cation transmembrane transporter activity"/>
    <property type="evidence" value="ECO:0007669"/>
    <property type="project" value="InterPro"/>
</dbReference>
<feature type="transmembrane region" description="Helical" evidence="12">
    <location>
        <begin position="226"/>
        <end position="250"/>
    </location>
</feature>
<evidence type="ECO:0000256" key="10">
    <source>
        <dbReference type="ARBA" id="ARBA00023136"/>
    </source>
</evidence>
<feature type="region of interest" description="Disordered" evidence="11">
    <location>
        <begin position="576"/>
        <end position="604"/>
    </location>
</feature>
<dbReference type="RefSeq" id="WP_111341895.1">
    <property type="nucleotide sequence ID" value="NZ_JAIWKD010000001.1"/>
</dbReference>
<evidence type="ECO:0000259" key="13">
    <source>
        <dbReference type="PROSITE" id="PS51201"/>
    </source>
</evidence>
<sequence>MNGDHTPAYLTALAFLAAAVVFVPIAKRLGLGAVLGYLIAGVLLGPSLIGITREPEEIVEFAELGVVFLLFLIGLELNPHRLWAMRRDIFGLGLLQVVLCAGLIMTYPLLIGENWHTAVVAGLGLALSSTALVMQLIEERGSMRLPYGQKSFAILLMQDLAIVPLLLIVALLAPGESMDGDDVAFSIVTALAAVGGVVVIGHYLLSPMFRVLARFGGTEIMTAATLLVVLASATAMMAVGLSMAMGAFLAGVMLAESNYRHELEADIEPFRGLLLGLFFLAVGMTIDLGLIWDHWPTIVGGLITMIIFKSLMIYGLVRLFGGDHATATKTGLLLSQGGEFGFVLYTAAERRGLISADNASLLIAVVTISMVTTPFLIRFLAPRLIPKKPAPTMTENYDDADGDILIIGFGRFGQLVSQMFLAGGYRPIILDNDAERVTEARRFGSRVYYGEGARLDVLRSVGAHRCRLIAVCTSPADHTNAIVGLIKEQFPGVKVFARAFDRRHALTLLGTGVDYQRRETIDSAIRFGRDALVELGLEPSLASETEELVRKRDSERLDFQRLEGLVEGHRKWAQVTPEPFTNLAPGDDGDAPALPDPNKKEAAE</sequence>
<dbReference type="GO" id="GO:0006813">
    <property type="term" value="P:potassium ion transport"/>
    <property type="evidence" value="ECO:0007669"/>
    <property type="project" value="UniProtKB-KW"/>
</dbReference>
<protein>
    <submittedName>
        <fullName evidence="14">Potassium transporter TrkA</fullName>
    </submittedName>
</protein>
<accession>A0A8B2NVD7</accession>
<dbReference type="OrthoDB" id="9781411at2"/>
<feature type="transmembrane region" description="Helical" evidence="12">
    <location>
        <begin position="58"/>
        <end position="77"/>
    </location>
</feature>
<dbReference type="InterPro" id="IPR006153">
    <property type="entry name" value="Cation/H_exchanger_TM"/>
</dbReference>
<dbReference type="GO" id="GO:1902600">
    <property type="term" value="P:proton transmembrane transport"/>
    <property type="evidence" value="ECO:0007669"/>
    <property type="project" value="InterPro"/>
</dbReference>
<keyword evidence="6 12" id="KW-0812">Transmembrane</keyword>
<feature type="transmembrane region" description="Helical" evidence="12">
    <location>
        <begin position="270"/>
        <end position="291"/>
    </location>
</feature>
<keyword evidence="4" id="KW-0050">Antiport</keyword>
<dbReference type="AlphaFoldDB" id="A0A8B2NVD7"/>
<feature type="domain" description="RCK N-terminal" evidence="13">
    <location>
        <begin position="401"/>
        <end position="525"/>
    </location>
</feature>
<evidence type="ECO:0000256" key="8">
    <source>
        <dbReference type="ARBA" id="ARBA00022989"/>
    </source>
</evidence>
<evidence type="ECO:0000256" key="4">
    <source>
        <dbReference type="ARBA" id="ARBA00022449"/>
    </source>
</evidence>
<keyword evidence="3" id="KW-0813">Transport</keyword>
<evidence type="ECO:0000256" key="12">
    <source>
        <dbReference type="SAM" id="Phobius"/>
    </source>
</evidence>
<dbReference type="Gene3D" id="3.40.50.720">
    <property type="entry name" value="NAD(P)-binding Rossmann-like Domain"/>
    <property type="match status" value="1"/>
</dbReference>
<evidence type="ECO:0000256" key="1">
    <source>
        <dbReference type="ARBA" id="ARBA00004127"/>
    </source>
</evidence>
<reference evidence="14 15" key="1">
    <citation type="submission" date="2018-05" db="EMBL/GenBank/DDBJ databases">
        <title>Acuticoccus sediminis sp. nov., isolated from deep-sea sediment of Indian Ocean.</title>
        <authorList>
            <person name="Liu X."/>
            <person name="Lai Q."/>
            <person name="Du Y."/>
            <person name="Sun F."/>
            <person name="Zhang X."/>
            <person name="Wang S."/>
            <person name="Shao Z."/>
        </authorList>
    </citation>
    <scope>NUCLEOTIDE SEQUENCE [LARGE SCALE GENOMIC DNA]</scope>
    <source>
        <strain evidence="14 15">PTG4-2</strain>
    </source>
</reference>
<dbReference type="InterPro" id="IPR036291">
    <property type="entry name" value="NAD(P)-bd_dom_sf"/>
</dbReference>
<feature type="transmembrane region" description="Helical" evidence="12">
    <location>
        <begin position="33"/>
        <end position="52"/>
    </location>
</feature>
<organism evidence="14 15">
    <name type="scientific">Acuticoccus sediminis</name>
    <dbReference type="NCBI Taxonomy" id="2184697"/>
    <lineage>
        <taxon>Bacteria</taxon>
        <taxon>Pseudomonadati</taxon>
        <taxon>Pseudomonadota</taxon>
        <taxon>Alphaproteobacteria</taxon>
        <taxon>Hyphomicrobiales</taxon>
        <taxon>Amorphaceae</taxon>
        <taxon>Acuticoccus</taxon>
    </lineage>
</organism>
<feature type="transmembrane region" description="Helical" evidence="12">
    <location>
        <begin position="89"/>
        <end position="109"/>
    </location>
</feature>
<dbReference type="NCBIfam" id="TIGR00932">
    <property type="entry name" value="2a37"/>
    <property type="match status" value="1"/>
</dbReference>
<evidence type="ECO:0000256" key="7">
    <source>
        <dbReference type="ARBA" id="ARBA00022958"/>
    </source>
</evidence>
<dbReference type="InterPro" id="IPR003148">
    <property type="entry name" value="RCK_N"/>
</dbReference>
<keyword evidence="10 12" id="KW-0472">Membrane</keyword>